<dbReference type="RefSeq" id="XP_016294727.1">
    <property type="nucleotide sequence ID" value="XM_016435750.1"/>
</dbReference>
<dbReference type="OMA" id="QTPDQMG"/>
<dbReference type="OrthoDB" id="10029326at2759"/>
<keyword evidence="1" id="KW-0472">Membrane</keyword>
<accession>V5F0C4</accession>
<keyword evidence="2" id="KW-0732">Signal</keyword>
<dbReference type="EMBL" id="KI545851">
    <property type="protein sequence ID" value="EST09738.1"/>
    <property type="molecule type" value="Genomic_DNA"/>
</dbReference>
<evidence type="ECO:0000313" key="3">
    <source>
        <dbReference type="EMBL" id="EST09738.1"/>
    </source>
</evidence>
<keyword evidence="4" id="KW-1185">Reference proteome</keyword>
<dbReference type="eggNOG" id="ENOG502S5C0">
    <property type="taxonomic scope" value="Eukaryota"/>
</dbReference>
<feature type="transmembrane region" description="Helical" evidence="1">
    <location>
        <begin position="224"/>
        <end position="243"/>
    </location>
</feature>
<dbReference type="Proteomes" id="UP000019377">
    <property type="component" value="Unassembled WGS sequence"/>
</dbReference>
<proteinExistence type="predicted"/>
<dbReference type="HOGENOM" id="CLU_924778_0_0_1"/>
<evidence type="ECO:0000256" key="1">
    <source>
        <dbReference type="SAM" id="Phobius"/>
    </source>
</evidence>
<dbReference type="GeneID" id="27418379"/>
<dbReference type="AlphaFoldDB" id="V5F0C4"/>
<evidence type="ECO:0008006" key="5">
    <source>
        <dbReference type="Google" id="ProtNLM"/>
    </source>
</evidence>
<keyword evidence="1" id="KW-0812">Transmembrane</keyword>
<reference evidence="4" key="1">
    <citation type="journal article" date="2013" name="Genome Announc.">
        <title>Draft genome sequence of Pseudozyma brasiliensis sp. nov. strain GHG001, a high producer of endo-1,4-xylanase isolated from an insect pest of sugarcane.</title>
        <authorList>
            <person name="Oliveira J.V.D.C."/>
            <person name="dos Santos R.A.C."/>
            <person name="Borges T.A."/>
            <person name="Riano-Pachon D.M."/>
            <person name="Goldman G.H."/>
        </authorList>
    </citation>
    <scope>NUCLEOTIDE SEQUENCE [LARGE SCALE GENOMIC DNA]</scope>
    <source>
        <strain evidence="4">GHG001</strain>
    </source>
</reference>
<evidence type="ECO:0000313" key="4">
    <source>
        <dbReference type="Proteomes" id="UP000019377"/>
    </source>
</evidence>
<dbReference type="PROSITE" id="PS51257">
    <property type="entry name" value="PROKAR_LIPOPROTEIN"/>
    <property type="match status" value="1"/>
</dbReference>
<feature type="signal peptide" evidence="2">
    <location>
        <begin position="1"/>
        <end position="19"/>
    </location>
</feature>
<keyword evidence="1" id="KW-1133">Transmembrane helix</keyword>
<gene>
    <name evidence="3" type="ORF">PSEUBRA_SCAF1g00188</name>
</gene>
<feature type="chain" id="PRO_5004732261" description="Protein BIG1" evidence="2">
    <location>
        <begin position="20"/>
        <end position="269"/>
    </location>
</feature>
<sequence>MRTTTVISTLLAAAACVSASSHSHPVLAFTSSQASSTKLQLPSESTIDGFVNSLFASGKSSPACQLDAIALVQADHLDRNTFASLRHSSTDSLRARSLDAPSQVTFNVPESDISARIESRLKEACGATVHSRVSALEKVGSSDHLLFASINIGDLRNEESALLKSLQSLDETHPRNLVIIANQGRLHQYTKRQVVAVKPSSSNGNWTEPHGGVFAKYQLFSTPLLLTLILVGGVLLPIVYFAVAQLAQVQTPDQMGVRKDPISGDKKQQ</sequence>
<name>V5F0C4_KALBG</name>
<evidence type="ECO:0000256" key="2">
    <source>
        <dbReference type="SAM" id="SignalP"/>
    </source>
</evidence>
<protein>
    <recommendedName>
        <fullName evidence="5">Protein BIG1</fullName>
    </recommendedName>
</protein>
<organism evidence="3 4">
    <name type="scientific">Kalmanozyma brasiliensis (strain GHG001)</name>
    <name type="common">Yeast</name>
    <name type="synonym">Pseudozyma brasiliensis</name>
    <dbReference type="NCBI Taxonomy" id="1365824"/>
    <lineage>
        <taxon>Eukaryota</taxon>
        <taxon>Fungi</taxon>
        <taxon>Dikarya</taxon>
        <taxon>Basidiomycota</taxon>
        <taxon>Ustilaginomycotina</taxon>
        <taxon>Ustilaginomycetes</taxon>
        <taxon>Ustilaginales</taxon>
        <taxon>Ustilaginaceae</taxon>
        <taxon>Kalmanozyma</taxon>
    </lineage>
</organism>